<dbReference type="STRING" id="1391654.AKJ09_02876"/>
<dbReference type="RefSeq" id="WP_146647532.1">
    <property type="nucleotide sequence ID" value="NZ_CP012333.1"/>
</dbReference>
<sequence>MRFSSHQYAAIRDRKRERAAEAMAAEHAMAAERALSMLGFCTHCGGDILEGEEHDSGCAVMR</sequence>
<dbReference type="AlphaFoldDB" id="A0A0K1PRS4"/>
<name>A0A0K1PRS4_9BACT</name>
<dbReference type="KEGG" id="llu:AKJ09_02876"/>
<protein>
    <submittedName>
        <fullName evidence="1">Uncharacterized protein</fullName>
    </submittedName>
</protein>
<evidence type="ECO:0000313" key="1">
    <source>
        <dbReference type="EMBL" id="AKU96212.1"/>
    </source>
</evidence>
<dbReference type="Proteomes" id="UP000064967">
    <property type="component" value="Chromosome"/>
</dbReference>
<accession>A0A0K1PRS4</accession>
<organism evidence="1 2">
    <name type="scientific">Labilithrix luteola</name>
    <dbReference type="NCBI Taxonomy" id="1391654"/>
    <lineage>
        <taxon>Bacteria</taxon>
        <taxon>Pseudomonadati</taxon>
        <taxon>Myxococcota</taxon>
        <taxon>Polyangia</taxon>
        <taxon>Polyangiales</taxon>
        <taxon>Labilitrichaceae</taxon>
        <taxon>Labilithrix</taxon>
    </lineage>
</organism>
<evidence type="ECO:0000313" key="2">
    <source>
        <dbReference type="Proteomes" id="UP000064967"/>
    </source>
</evidence>
<proteinExistence type="predicted"/>
<gene>
    <name evidence="1" type="ORF">AKJ09_02876</name>
</gene>
<keyword evidence="2" id="KW-1185">Reference proteome</keyword>
<reference evidence="1 2" key="1">
    <citation type="submission" date="2015-08" db="EMBL/GenBank/DDBJ databases">
        <authorList>
            <person name="Babu N.S."/>
            <person name="Beckwith C.J."/>
            <person name="Beseler K.G."/>
            <person name="Brison A."/>
            <person name="Carone J.V."/>
            <person name="Caskin T.P."/>
            <person name="Diamond M."/>
            <person name="Durham M.E."/>
            <person name="Foxe J.M."/>
            <person name="Go M."/>
            <person name="Henderson B.A."/>
            <person name="Jones I.B."/>
            <person name="McGettigan J.A."/>
            <person name="Micheletti S.J."/>
            <person name="Nasrallah M.E."/>
            <person name="Ortiz D."/>
            <person name="Piller C.R."/>
            <person name="Privatt S.R."/>
            <person name="Schneider S.L."/>
            <person name="Sharp S."/>
            <person name="Smith T.C."/>
            <person name="Stanton J.D."/>
            <person name="Ullery H.E."/>
            <person name="Wilson R.J."/>
            <person name="Serrano M.G."/>
            <person name="Buck G."/>
            <person name="Lee V."/>
            <person name="Wang Y."/>
            <person name="Carvalho R."/>
            <person name="Voegtly L."/>
            <person name="Shi R."/>
            <person name="Duckworth R."/>
            <person name="Johnson A."/>
            <person name="Loviza R."/>
            <person name="Walstead R."/>
            <person name="Shah Z."/>
            <person name="Kiflezghi M."/>
            <person name="Wade K."/>
            <person name="Ball S.L."/>
            <person name="Bradley K.W."/>
            <person name="Asai D.J."/>
            <person name="Bowman C.A."/>
            <person name="Russell D.A."/>
            <person name="Pope W.H."/>
            <person name="Jacobs-Sera D."/>
            <person name="Hendrix R.W."/>
            <person name="Hatfull G.F."/>
        </authorList>
    </citation>
    <scope>NUCLEOTIDE SEQUENCE [LARGE SCALE GENOMIC DNA]</scope>
    <source>
        <strain evidence="1 2">DSM 27648</strain>
    </source>
</reference>
<dbReference type="EMBL" id="CP012333">
    <property type="protein sequence ID" value="AKU96212.1"/>
    <property type="molecule type" value="Genomic_DNA"/>
</dbReference>